<evidence type="ECO:0000313" key="3">
    <source>
        <dbReference type="Proteomes" id="UP001265700"/>
    </source>
</evidence>
<sequence length="806" mass="86830">MPVIPGDVAGQTAGPPRRSLADLLASATGTSRVPARELLQGDVTPLGLTAQAPVAAPTSRPSAAPLASGALTARGVYRLLTAEHGKSVSELGLPARAAMYRNPSQWIAKTLHRPLSKMPDYPEWRDRLQSLVVERGLFSGRLPDPPAKLRDKITASRLAEVLGQILQRRATTPDRGGPDLRGAVMTSTVRSWLRVDGGPSKPLKAYAGLPDAPEVGPRLAQLWASLGHTDAANGLRDEMQATAQPTRWDARGIADALRLLAADPTRSWASLAMELGTSTMTLTLDCNRDGSLKRPGHLPSLPGYALHVESIRASLRSLNHAEQAEALPEPPRMLVSQLLNQGHEQTQPLIGAARLLRADPSMTMAAAARAMKAPMPLLEMLLDERGEVRTRQNIARHLSGLDPGATLRLDRWLAGLDAKVRDAGSAATAAESSLKALHLGKRRIGPDRVLVVDAKTIDPGATAPRRLATIYAQNPDLIRPPRSFDADRQRQPLRWLSTLLQQQFPQGTEVQCYYEPQRRNIIVSSNVSRINDQLESFLKSGSLEPFLSDSGRPEATTAPTERQQRHVQKLATRMDPASDPHPGTPAEDILAAIAERRFAVPIRNYRSKGNAVELHAERRIADHLAQEALAPLDTSRLAGTMRPCGVCADEIGAGPEVHRGPVWLSRAATFGVDAHDLLARNIREGVATSVSRTRGGQVTFDHDTDSDSDLDGATARRAAGVLGKRKADDSRIEEPGTSSAPLAAARVGPPPRLQSVAPPSDDVLGELTRHLDASNWPSSPESPTWKPVADEHDSPVHVEGRPHSLG</sequence>
<protein>
    <submittedName>
        <fullName evidence="2">Uncharacterized protein</fullName>
    </submittedName>
</protein>
<dbReference type="RefSeq" id="WP_310314850.1">
    <property type="nucleotide sequence ID" value="NZ_JAVDWU010000003.1"/>
</dbReference>
<dbReference type="EMBL" id="JAVDWU010000003">
    <property type="protein sequence ID" value="MDR7149952.1"/>
    <property type="molecule type" value="Genomic_DNA"/>
</dbReference>
<evidence type="ECO:0000256" key="1">
    <source>
        <dbReference type="SAM" id="MobiDB-lite"/>
    </source>
</evidence>
<organism evidence="2 3">
    <name type="scientific">Hydrogenophaga palleronii</name>
    <dbReference type="NCBI Taxonomy" id="65655"/>
    <lineage>
        <taxon>Bacteria</taxon>
        <taxon>Pseudomonadati</taxon>
        <taxon>Pseudomonadota</taxon>
        <taxon>Betaproteobacteria</taxon>
        <taxon>Burkholderiales</taxon>
        <taxon>Comamonadaceae</taxon>
        <taxon>Hydrogenophaga</taxon>
    </lineage>
</organism>
<feature type="region of interest" description="Disordered" evidence="1">
    <location>
        <begin position="720"/>
        <end position="806"/>
    </location>
</feature>
<dbReference type="Proteomes" id="UP001265700">
    <property type="component" value="Unassembled WGS sequence"/>
</dbReference>
<proteinExistence type="predicted"/>
<name>A0ABU1WKX6_9BURK</name>
<evidence type="ECO:0000313" key="2">
    <source>
        <dbReference type="EMBL" id="MDR7149952.1"/>
    </source>
</evidence>
<feature type="compositionally biased region" description="Basic and acidic residues" evidence="1">
    <location>
        <begin position="788"/>
        <end position="806"/>
    </location>
</feature>
<accession>A0ABU1WKX6</accession>
<gene>
    <name evidence="2" type="ORF">J2W49_001907</name>
</gene>
<comment type="caution">
    <text evidence="2">The sequence shown here is derived from an EMBL/GenBank/DDBJ whole genome shotgun (WGS) entry which is preliminary data.</text>
</comment>
<keyword evidence="3" id="KW-1185">Reference proteome</keyword>
<reference evidence="2 3" key="1">
    <citation type="submission" date="2023-07" db="EMBL/GenBank/DDBJ databases">
        <title>Sorghum-associated microbial communities from plants grown in Nebraska, USA.</title>
        <authorList>
            <person name="Schachtman D."/>
        </authorList>
    </citation>
    <scope>NUCLEOTIDE SEQUENCE [LARGE SCALE GENOMIC DNA]</scope>
    <source>
        <strain evidence="2 3">4249</strain>
    </source>
</reference>
<feature type="region of interest" description="Disordered" evidence="1">
    <location>
        <begin position="545"/>
        <end position="565"/>
    </location>
</feature>
<feature type="compositionally biased region" description="Basic and acidic residues" evidence="1">
    <location>
        <begin position="725"/>
        <end position="734"/>
    </location>
</feature>